<feature type="signal peptide" evidence="4">
    <location>
        <begin position="1"/>
        <end position="17"/>
    </location>
</feature>
<evidence type="ECO:0000313" key="6">
    <source>
        <dbReference type="EMBL" id="KKP06208.1"/>
    </source>
</evidence>
<reference evidence="7" key="1">
    <citation type="journal article" date="2015" name="Genome Announc.">
        <title>Draft whole-genome sequence of the biocontrol agent Trichoderma harzianum T6776.</title>
        <authorList>
            <person name="Baroncelli R."/>
            <person name="Piaggeschi G."/>
            <person name="Fiorini L."/>
            <person name="Bertolini E."/>
            <person name="Zapparata A."/>
            <person name="Pe M.E."/>
            <person name="Sarrocco S."/>
            <person name="Vannacci G."/>
        </authorList>
    </citation>
    <scope>NUCLEOTIDE SEQUENCE [LARGE SCALE GENOMIC DNA]</scope>
    <source>
        <strain evidence="7">T6776</strain>
    </source>
</reference>
<evidence type="ECO:0000256" key="4">
    <source>
        <dbReference type="SAM" id="SignalP"/>
    </source>
</evidence>
<comment type="similarity">
    <text evidence="2">Belongs to the bacterial solute-binding protein SsuA/TauA family.</text>
</comment>
<feature type="chain" id="PRO_5002530107" description="SsuA/THI5-like domain-containing protein" evidence="4">
    <location>
        <begin position="18"/>
        <end position="360"/>
    </location>
</feature>
<dbReference type="OrthoDB" id="3471445at2759"/>
<protein>
    <recommendedName>
        <fullName evidence="5">SsuA/THI5-like domain-containing protein</fullName>
    </recommendedName>
</protein>
<dbReference type="Proteomes" id="UP000034112">
    <property type="component" value="Unassembled WGS sequence"/>
</dbReference>
<dbReference type="InterPro" id="IPR015168">
    <property type="entry name" value="SsuA/THI5"/>
</dbReference>
<dbReference type="Pfam" id="PF09084">
    <property type="entry name" value="NMT1"/>
    <property type="match status" value="1"/>
</dbReference>
<feature type="domain" description="SsuA/THI5-like" evidence="5">
    <location>
        <begin position="31"/>
        <end position="176"/>
    </location>
</feature>
<gene>
    <name evidence="6" type="ORF">THAR02_01721</name>
</gene>
<evidence type="ECO:0000313" key="7">
    <source>
        <dbReference type="Proteomes" id="UP000034112"/>
    </source>
</evidence>
<organism evidence="6 7">
    <name type="scientific">Trichoderma harzianum</name>
    <name type="common">Hypocrea lixii</name>
    <dbReference type="NCBI Taxonomy" id="5544"/>
    <lineage>
        <taxon>Eukaryota</taxon>
        <taxon>Fungi</taxon>
        <taxon>Dikarya</taxon>
        <taxon>Ascomycota</taxon>
        <taxon>Pezizomycotina</taxon>
        <taxon>Sordariomycetes</taxon>
        <taxon>Hypocreomycetidae</taxon>
        <taxon>Hypocreales</taxon>
        <taxon>Hypocreaceae</taxon>
        <taxon>Trichoderma</taxon>
    </lineage>
</organism>
<dbReference type="PANTHER" id="PTHR30024:SF47">
    <property type="entry name" value="TAURINE-BINDING PERIPLASMIC PROTEIN"/>
    <property type="match status" value="1"/>
</dbReference>
<evidence type="ECO:0000256" key="1">
    <source>
        <dbReference type="ARBA" id="ARBA00004418"/>
    </source>
</evidence>
<comment type="caution">
    <text evidence="6">The sequence shown here is derived from an EMBL/GenBank/DDBJ whole genome shotgun (WGS) entry which is preliminary data.</text>
</comment>
<sequence length="360" mass="38330">MQSRSLALAGLVACAQALDTVQYGAFLATATYSVANQLGFFTENGLNVVYNQVPNSTAAFASILNGQYDILTATVDNALNYRFNQNQNVTVIGQLDQGPDLVLASIPSITSIAQLKGKPIIVDSPLSGYAYLLQDVLATHGLTLANNDYYFMTVGGTPQRFSALVNEVLPNGTAVYATILTYPFAVEGDALAPGQAPNILARISDVVAPVTSSAFTIRQSSLSNKAENALLTRFMASMYAANKFLLNPKNKPCSIQALAKQLGVSQAVATQEYASATNLLSGEVSPPLNDFTVNPTGILNDVDIRKQFGGFSVPATFNFVKALVPGVGKLIDYSVRNAAVEQYKKHPLTGNCTQSCRPRP</sequence>
<dbReference type="GO" id="GO:0042597">
    <property type="term" value="C:periplasmic space"/>
    <property type="evidence" value="ECO:0007669"/>
    <property type="project" value="UniProtKB-SubCell"/>
</dbReference>
<evidence type="ECO:0000256" key="3">
    <source>
        <dbReference type="ARBA" id="ARBA00022729"/>
    </source>
</evidence>
<proteinExistence type="inferred from homology"/>
<evidence type="ECO:0000259" key="5">
    <source>
        <dbReference type="Pfam" id="PF09084"/>
    </source>
</evidence>
<dbReference type="Gene3D" id="3.40.190.10">
    <property type="entry name" value="Periplasmic binding protein-like II"/>
    <property type="match status" value="2"/>
</dbReference>
<evidence type="ECO:0000256" key="2">
    <source>
        <dbReference type="ARBA" id="ARBA00010742"/>
    </source>
</evidence>
<dbReference type="PANTHER" id="PTHR30024">
    <property type="entry name" value="ALIPHATIC SULFONATES-BINDING PROTEIN-RELATED"/>
    <property type="match status" value="1"/>
</dbReference>
<dbReference type="SUPFAM" id="SSF53850">
    <property type="entry name" value="Periplasmic binding protein-like II"/>
    <property type="match status" value="1"/>
</dbReference>
<comment type="subcellular location">
    <subcellularLocation>
        <location evidence="1">Periplasm</location>
    </subcellularLocation>
</comment>
<keyword evidence="3 4" id="KW-0732">Signal</keyword>
<accession>A0A0F9Y225</accession>
<dbReference type="OMA" id="DYYFMTV"/>
<dbReference type="AlphaFoldDB" id="A0A0F9Y225"/>
<dbReference type="EMBL" id="JOKZ01000031">
    <property type="protein sequence ID" value="KKP06208.1"/>
    <property type="molecule type" value="Genomic_DNA"/>
</dbReference>
<name>A0A0F9Y225_TRIHA</name>
<dbReference type="GO" id="GO:0042918">
    <property type="term" value="P:alkanesulfonate transmembrane transport"/>
    <property type="evidence" value="ECO:0007669"/>
    <property type="project" value="TreeGrafter"/>
</dbReference>